<name>J0DBK9_AURST</name>
<dbReference type="InParanoid" id="J0DBK9"/>
<dbReference type="KEGG" id="adl:AURDEDRAFT_129151"/>
<sequence length="300" mass="32475">MSFVRPASFDDFAFVLCCSWATQIRKAMLGDAGYPGHAPPNYVIFQEVNPHAISAARGNAAIDAEIARVQRASTIDEQHLAAHRAIAEREHETDKLSIPVAALKIILDHDTSVARLHTSQIQAAVTARRPAPPPPPRFWYNRRARGGRNFARTARRTFHAASRSYDDKENEPPAPKMTATSAWDVPMRDATPVPAAPQASVPAFGRDLTNFAFGEFAQAAGSSAFPVAASQRQPTPVASEAADAYDYDDYDMTGEDSIEEQAPTATGSVVDGLANLEITTSAVKEVNDRILNNSNLTDAM</sequence>
<gene>
    <name evidence="2" type="ORF">AURDEDRAFT_129151</name>
</gene>
<evidence type="ECO:0000256" key="1">
    <source>
        <dbReference type="SAM" id="MobiDB-lite"/>
    </source>
</evidence>
<dbReference type="EMBL" id="JH687832">
    <property type="protein sequence ID" value="EJD37996.1"/>
    <property type="molecule type" value="Genomic_DNA"/>
</dbReference>
<dbReference type="AlphaFoldDB" id="J0DBK9"/>
<feature type="region of interest" description="Disordered" evidence="1">
    <location>
        <begin position="158"/>
        <end position="179"/>
    </location>
</feature>
<proteinExistence type="predicted"/>
<evidence type="ECO:0000313" key="3">
    <source>
        <dbReference type="Proteomes" id="UP000006514"/>
    </source>
</evidence>
<organism evidence="2 3">
    <name type="scientific">Auricularia subglabra (strain TFB-10046 / SS5)</name>
    <name type="common">White-rot fungus</name>
    <name type="synonym">Auricularia delicata (strain TFB10046)</name>
    <dbReference type="NCBI Taxonomy" id="717982"/>
    <lineage>
        <taxon>Eukaryota</taxon>
        <taxon>Fungi</taxon>
        <taxon>Dikarya</taxon>
        <taxon>Basidiomycota</taxon>
        <taxon>Agaricomycotina</taxon>
        <taxon>Agaricomycetes</taxon>
        <taxon>Auriculariales</taxon>
        <taxon>Auriculariaceae</taxon>
        <taxon>Auricularia</taxon>
    </lineage>
</organism>
<protein>
    <submittedName>
        <fullName evidence="2">Uncharacterized protein</fullName>
    </submittedName>
</protein>
<reference evidence="3" key="1">
    <citation type="journal article" date="2012" name="Science">
        <title>The Paleozoic origin of enzymatic lignin decomposition reconstructed from 31 fungal genomes.</title>
        <authorList>
            <person name="Floudas D."/>
            <person name="Binder M."/>
            <person name="Riley R."/>
            <person name="Barry K."/>
            <person name="Blanchette R.A."/>
            <person name="Henrissat B."/>
            <person name="Martinez A.T."/>
            <person name="Otillar R."/>
            <person name="Spatafora J.W."/>
            <person name="Yadav J.S."/>
            <person name="Aerts A."/>
            <person name="Benoit I."/>
            <person name="Boyd A."/>
            <person name="Carlson A."/>
            <person name="Copeland A."/>
            <person name="Coutinho P.M."/>
            <person name="de Vries R.P."/>
            <person name="Ferreira P."/>
            <person name="Findley K."/>
            <person name="Foster B."/>
            <person name="Gaskell J."/>
            <person name="Glotzer D."/>
            <person name="Gorecki P."/>
            <person name="Heitman J."/>
            <person name="Hesse C."/>
            <person name="Hori C."/>
            <person name="Igarashi K."/>
            <person name="Jurgens J.A."/>
            <person name="Kallen N."/>
            <person name="Kersten P."/>
            <person name="Kohler A."/>
            <person name="Kuees U."/>
            <person name="Kumar T.K.A."/>
            <person name="Kuo A."/>
            <person name="LaButti K."/>
            <person name="Larrondo L.F."/>
            <person name="Lindquist E."/>
            <person name="Ling A."/>
            <person name="Lombard V."/>
            <person name="Lucas S."/>
            <person name="Lundell T."/>
            <person name="Martin R."/>
            <person name="McLaughlin D.J."/>
            <person name="Morgenstern I."/>
            <person name="Morin E."/>
            <person name="Murat C."/>
            <person name="Nagy L.G."/>
            <person name="Nolan M."/>
            <person name="Ohm R.A."/>
            <person name="Patyshakuliyeva A."/>
            <person name="Rokas A."/>
            <person name="Ruiz-Duenas F.J."/>
            <person name="Sabat G."/>
            <person name="Salamov A."/>
            <person name="Samejima M."/>
            <person name="Schmutz J."/>
            <person name="Slot J.C."/>
            <person name="St John F."/>
            <person name="Stenlid J."/>
            <person name="Sun H."/>
            <person name="Sun S."/>
            <person name="Syed K."/>
            <person name="Tsang A."/>
            <person name="Wiebenga A."/>
            <person name="Young D."/>
            <person name="Pisabarro A."/>
            <person name="Eastwood D.C."/>
            <person name="Martin F."/>
            <person name="Cullen D."/>
            <person name="Grigoriev I.V."/>
            <person name="Hibbett D.S."/>
        </authorList>
    </citation>
    <scope>NUCLEOTIDE SEQUENCE [LARGE SCALE GENOMIC DNA]</scope>
    <source>
        <strain evidence="3">TFB10046</strain>
    </source>
</reference>
<keyword evidence="3" id="KW-1185">Reference proteome</keyword>
<evidence type="ECO:0000313" key="2">
    <source>
        <dbReference type="EMBL" id="EJD37996.1"/>
    </source>
</evidence>
<dbReference type="Proteomes" id="UP000006514">
    <property type="component" value="Unassembled WGS sequence"/>
</dbReference>
<accession>J0DBK9</accession>